<feature type="binding site" evidence="5">
    <location>
        <position position="74"/>
    </location>
    <ligand>
        <name>(2E)-4-hydroxy-3-methylbut-2-enyl diphosphate</name>
        <dbReference type="ChEBI" id="CHEBI:128753"/>
    </ligand>
</feature>
<feature type="binding site" evidence="5">
    <location>
        <position position="167"/>
    </location>
    <ligand>
        <name>(2E)-4-hydroxy-3-methylbut-2-enyl diphosphate</name>
        <dbReference type="ChEBI" id="CHEBI:128753"/>
    </ligand>
</feature>
<dbReference type="NCBIfam" id="TIGR00216">
    <property type="entry name" value="ispH_lytB"/>
    <property type="match status" value="1"/>
</dbReference>
<keyword evidence="5" id="KW-0414">Isoprene biosynthesis</keyword>
<dbReference type="Gene3D" id="3.40.50.11270">
    <property type="match status" value="1"/>
</dbReference>
<evidence type="ECO:0000256" key="5">
    <source>
        <dbReference type="HAMAP-Rule" id="MF_00191"/>
    </source>
</evidence>
<dbReference type="NCBIfam" id="NF002190">
    <property type="entry name" value="PRK01045.1-4"/>
    <property type="match status" value="1"/>
</dbReference>
<dbReference type="HAMAP" id="MF_00191">
    <property type="entry name" value="IspH"/>
    <property type="match status" value="1"/>
</dbReference>
<feature type="binding site" evidence="5">
    <location>
        <position position="124"/>
    </location>
    <ligand>
        <name>(2E)-4-hydroxy-3-methylbut-2-enyl diphosphate</name>
        <dbReference type="ChEBI" id="CHEBI:128753"/>
    </ligand>
</feature>
<feature type="binding site" evidence="5">
    <location>
        <position position="226"/>
    </location>
    <ligand>
        <name>dimethylallyl diphosphate</name>
        <dbReference type="ChEBI" id="CHEBI:57623"/>
    </ligand>
</feature>
<feature type="binding site" evidence="5">
    <location>
        <position position="227"/>
    </location>
    <ligand>
        <name>isopentenyl diphosphate</name>
        <dbReference type="ChEBI" id="CHEBI:128769"/>
    </ligand>
</feature>
<feature type="binding site" evidence="5">
    <location>
        <position position="225"/>
    </location>
    <ligand>
        <name>dimethylallyl diphosphate</name>
        <dbReference type="ChEBI" id="CHEBI:57623"/>
    </ligand>
</feature>
<comment type="subunit">
    <text evidence="5">Homodimer.</text>
</comment>
<dbReference type="Gene3D" id="3.40.1010.20">
    <property type="entry name" value="4-hydroxy-3-methylbut-2-enyl diphosphate reductase, catalytic domain"/>
    <property type="match status" value="2"/>
</dbReference>
<feature type="binding site" evidence="5">
    <location>
        <position position="269"/>
    </location>
    <ligand>
        <name>isopentenyl diphosphate</name>
        <dbReference type="ChEBI" id="CHEBI:128769"/>
    </ligand>
</feature>
<dbReference type="UniPathway" id="UPA00059">
    <property type="reaction ID" value="UER00105"/>
</dbReference>
<feature type="binding site" evidence="5">
    <location>
        <position position="74"/>
    </location>
    <ligand>
        <name>dimethylallyl diphosphate</name>
        <dbReference type="ChEBI" id="CHEBI:57623"/>
    </ligand>
</feature>
<evidence type="ECO:0000313" key="6">
    <source>
        <dbReference type="EMBL" id="QCI23702.1"/>
    </source>
</evidence>
<comment type="pathway">
    <text evidence="5">Isoprenoid biosynthesis; dimethylallyl diphosphate biosynthesis; dimethylallyl diphosphate from (2E)-4-hydroxy-3-methylbutenyl diphosphate: step 1/1.</text>
</comment>
<dbReference type="GO" id="GO:0051539">
    <property type="term" value="F:4 iron, 4 sulfur cluster binding"/>
    <property type="evidence" value="ECO:0007669"/>
    <property type="project" value="UniProtKB-UniRule"/>
</dbReference>
<feature type="binding site" evidence="5">
    <location>
        <position position="124"/>
    </location>
    <ligand>
        <name>isopentenyl diphosphate</name>
        <dbReference type="ChEBI" id="CHEBI:128769"/>
    </ligand>
</feature>
<feature type="binding site" evidence="5">
    <location>
        <position position="12"/>
    </location>
    <ligand>
        <name>[4Fe-4S] cluster</name>
        <dbReference type="ChEBI" id="CHEBI:49883"/>
    </ligand>
</feature>
<feature type="binding site" evidence="5">
    <location>
        <position position="96"/>
    </location>
    <ligand>
        <name>[4Fe-4S] cluster</name>
        <dbReference type="ChEBI" id="CHEBI:49883"/>
    </ligand>
</feature>
<evidence type="ECO:0000256" key="4">
    <source>
        <dbReference type="ARBA" id="ARBA00023014"/>
    </source>
</evidence>
<sequence>MNIILSNPRGFCAGVKRAILIVEKALKFYKKKIYVLHEIVHNEYVIDQLRRRGVVFVEKISQIPDNSIVIFSAHGVSKKTIKKAKKKKLIILDATCPLVKKVHIEVSKSSQKNIETILIGHKGHPEVEGILGQYTNKNSKIHLIESIEDINDLSIKNDRKLNFFTQTTLSIRNTTKIIASLRNKFPQISSPPKEDICYATTNRQIAVNQLSNKVNMILVIGSKNSSNSNRLAELGRENGIFTKLINSFVDIKTKWLRNVNYIGITAGASAPEILVKEVVEYLKKLGAHESIEMLGIQEKTVFQLPKKISNTKIFLE</sequence>
<feature type="binding site" evidence="5">
    <location>
        <position position="226"/>
    </location>
    <ligand>
        <name>isopentenyl diphosphate</name>
        <dbReference type="ChEBI" id="CHEBI:128769"/>
    </ligand>
</feature>
<dbReference type="PANTHER" id="PTHR30426:SF0">
    <property type="entry name" value="4-HYDROXY-3-METHYLBUT-2-ENYL DIPHOSPHATE REDUCTASE"/>
    <property type="match status" value="1"/>
</dbReference>
<keyword evidence="4 5" id="KW-0411">Iron-sulfur</keyword>
<accession>A0A4D6Y287</accession>
<gene>
    <name evidence="5" type="primary">ispH</name>
    <name evidence="6" type="ORF">D9V74_00675</name>
</gene>
<feature type="binding site" evidence="5">
    <location>
        <position position="41"/>
    </location>
    <ligand>
        <name>dimethylallyl diphosphate</name>
        <dbReference type="ChEBI" id="CHEBI:57623"/>
    </ligand>
</feature>
<dbReference type="GO" id="GO:0016114">
    <property type="term" value="P:terpenoid biosynthetic process"/>
    <property type="evidence" value="ECO:0007669"/>
    <property type="project" value="UniProtKB-UniRule"/>
</dbReference>
<comment type="cofactor">
    <cofactor evidence="5">
        <name>[4Fe-4S] cluster</name>
        <dbReference type="ChEBI" id="CHEBI:49883"/>
    </cofactor>
    <text evidence="5">Binds 1 [4Fe-4S] cluster per subunit.</text>
</comment>
<feature type="active site" description="Proton donor" evidence="5">
    <location>
        <position position="126"/>
    </location>
</feature>
<organism evidence="6 7">
    <name type="scientific">Buchnera aphidicola</name>
    <name type="common">Macrosiphoniella sanborni</name>
    <dbReference type="NCBI Taxonomy" id="1241865"/>
    <lineage>
        <taxon>Bacteria</taxon>
        <taxon>Pseudomonadati</taxon>
        <taxon>Pseudomonadota</taxon>
        <taxon>Gammaproteobacteria</taxon>
        <taxon>Enterobacterales</taxon>
        <taxon>Erwiniaceae</taxon>
        <taxon>Buchnera</taxon>
    </lineage>
</organism>
<feature type="binding site" evidence="5">
    <location>
        <position position="227"/>
    </location>
    <ligand>
        <name>(2E)-4-hydroxy-3-methylbut-2-enyl diphosphate</name>
        <dbReference type="ChEBI" id="CHEBI:128753"/>
    </ligand>
</feature>
<evidence type="ECO:0000313" key="7">
    <source>
        <dbReference type="Proteomes" id="UP000298745"/>
    </source>
</evidence>
<comment type="catalytic activity">
    <reaction evidence="5">
        <text>isopentenyl diphosphate + 2 oxidized [2Fe-2S]-[ferredoxin] + H2O = (2E)-4-hydroxy-3-methylbut-2-enyl diphosphate + 2 reduced [2Fe-2S]-[ferredoxin] + 2 H(+)</text>
        <dbReference type="Rhea" id="RHEA:24488"/>
        <dbReference type="Rhea" id="RHEA-COMP:10000"/>
        <dbReference type="Rhea" id="RHEA-COMP:10001"/>
        <dbReference type="ChEBI" id="CHEBI:15377"/>
        <dbReference type="ChEBI" id="CHEBI:15378"/>
        <dbReference type="ChEBI" id="CHEBI:33737"/>
        <dbReference type="ChEBI" id="CHEBI:33738"/>
        <dbReference type="ChEBI" id="CHEBI:128753"/>
        <dbReference type="ChEBI" id="CHEBI:128769"/>
        <dbReference type="EC" id="1.17.7.4"/>
    </reaction>
</comment>
<feature type="binding site" evidence="5">
    <location>
        <position position="74"/>
    </location>
    <ligand>
        <name>isopentenyl diphosphate</name>
        <dbReference type="ChEBI" id="CHEBI:128769"/>
    </ligand>
</feature>
<evidence type="ECO:0000256" key="2">
    <source>
        <dbReference type="ARBA" id="ARBA00022723"/>
    </source>
</evidence>
<dbReference type="NCBIfam" id="NF002188">
    <property type="entry name" value="PRK01045.1-2"/>
    <property type="match status" value="1"/>
</dbReference>
<proteinExistence type="inferred from homology"/>
<feature type="binding site" evidence="5">
    <location>
        <position position="124"/>
    </location>
    <ligand>
        <name>dimethylallyl diphosphate</name>
        <dbReference type="ChEBI" id="CHEBI:57623"/>
    </ligand>
</feature>
<dbReference type="GO" id="GO:0046872">
    <property type="term" value="F:metal ion binding"/>
    <property type="evidence" value="ECO:0007669"/>
    <property type="project" value="UniProtKB-KW"/>
</dbReference>
<dbReference type="GO" id="GO:0051745">
    <property type="term" value="F:4-hydroxy-3-methylbut-2-enyl diphosphate reductase activity"/>
    <property type="evidence" value="ECO:0007669"/>
    <property type="project" value="UniProtKB-UniRule"/>
</dbReference>
<dbReference type="UniPathway" id="UPA00056">
    <property type="reaction ID" value="UER00097"/>
</dbReference>
<dbReference type="AlphaFoldDB" id="A0A4D6Y287"/>
<keyword evidence="3 5" id="KW-0408">Iron</keyword>
<dbReference type="EMBL" id="CP034864">
    <property type="protein sequence ID" value="QCI23702.1"/>
    <property type="molecule type" value="Genomic_DNA"/>
</dbReference>
<feature type="binding site" evidence="5">
    <location>
        <position position="41"/>
    </location>
    <ligand>
        <name>(2E)-4-hydroxy-3-methylbut-2-enyl diphosphate</name>
        <dbReference type="ChEBI" id="CHEBI:128753"/>
    </ligand>
</feature>
<name>A0A4D6Y287_9GAMM</name>
<feature type="binding site" evidence="5">
    <location>
        <position position="226"/>
    </location>
    <ligand>
        <name>(2E)-4-hydroxy-3-methylbut-2-enyl diphosphate</name>
        <dbReference type="ChEBI" id="CHEBI:128753"/>
    </ligand>
</feature>
<protein>
    <recommendedName>
        <fullName evidence="5">4-hydroxy-3-methylbut-2-enyl diphosphate reductase</fullName>
        <shortName evidence="5">HMBPP reductase</shortName>
        <ecNumber evidence="5">1.17.7.4</ecNumber>
    </recommendedName>
</protein>
<comment type="similarity">
    <text evidence="5">Belongs to the IspH family.</text>
</comment>
<dbReference type="EC" id="1.17.7.4" evidence="5"/>
<feature type="binding site" evidence="5">
    <location>
        <position position="227"/>
    </location>
    <ligand>
        <name>dimethylallyl diphosphate</name>
        <dbReference type="ChEBI" id="CHEBI:57623"/>
    </ligand>
</feature>
<evidence type="ECO:0000256" key="3">
    <source>
        <dbReference type="ARBA" id="ARBA00023004"/>
    </source>
</evidence>
<comment type="pathway">
    <text evidence="5">Isoprenoid biosynthesis; isopentenyl diphosphate biosynthesis via DXP pathway; isopentenyl diphosphate from 1-deoxy-D-xylulose 5-phosphate: step 6/6.</text>
</comment>
<reference evidence="6 7" key="1">
    <citation type="submission" date="2018-12" db="EMBL/GenBank/DDBJ databases">
        <authorList>
            <person name="Chong R.A."/>
        </authorList>
    </citation>
    <scope>NUCLEOTIDE SEQUENCE [LARGE SCALE GENOMIC DNA]</scope>
    <source>
        <strain evidence="6 7">Msa</strain>
    </source>
</reference>
<comment type="catalytic activity">
    <reaction evidence="5">
        <text>dimethylallyl diphosphate + 2 oxidized [2Fe-2S]-[ferredoxin] + H2O = (2E)-4-hydroxy-3-methylbut-2-enyl diphosphate + 2 reduced [2Fe-2S]-[ferredoxin] + 2 H(+)</text>
        <dbReference type="Rhea" id="RHEA:24825"/>
        <dbReference type="Rhea" id="RHEA-COMP:10000"/>
        <dbReference type="Rhea" id="RHEA-COMP:10001"/>
        <dbReference type="ChEBI" id="CHEBI:15377"/>
        <dbReference type="ChEBI" id="CHEBI:15378"/>
        <dbReference type="ChEBI" id="CHEBI:33737"/>
        <dbReference type="ChEBI" id="CHEBI:33738"/>
        <dbReference type="ChEBI" id="CHEBI:57623"/>
        <dbReference type="ChEBI" id="CHEBI:128753"/>
        <dbReference type="EC" id="1.17.7.4"/>
    </reaction>
</comment>
<feature type="binding site" evidence="5">
    <location>
        <position position="225"/>
    </location>
    <ligand>
        <name>(2E)-4-hydroxy-3-methylbut-2-enyl diphosphate</name>
        <dbReference type="ChEBI" id="CHEBI:128753"/>
    </ligand>
</feature>
<feature type="binding site" evidence="5">
    <location>
        <position position="225"/>
    </location>
    <ligand>
        <name>isopentenyl diphosphate</name>
        <dbReference type="ChEBI" id="CHEBI:128769"/>
    </ligand>
</feature>
<dbReference type="RefSeq" id="WP_158362345.1">
    <property type="nucleotide sequence ID" value="NZ_CP034864.1"/>
</dbReference>
<dbReference type="GO" id="GO:0050992">
    <property type="term" value="P:dimethylallyl diphosphate biosynthetic process"/>
    <property type="evidence" value="ECO:0007669"/>
    <property type="project" value="UniProtKB-UniRule"/>
</dbReference>
<dbReference type="PANTHER" id="PTHR30426">
    <property type="entry name" value="4-HYDROXY-3-METHYLBUT-2-ENYL DIPHOSPHATE REDUCTASE"/>
    <property type="match status" value="1"/>
</dbReference>
<dbReference type="Pfam" id="PF02401">
    <property type="entry name" value="LYTB"/>
    <property type="match status" value="1"/>
</dbReference>
<reference evidence="6 7" key="2">
    <citation type="submission" date="2019-05" db="EMBL/GenBank/DDBJ databases">
        <title>Genome evolution of the obligate endosymbiont Buchnera aphidicola.</title>
        <authorList>
            <person name="Moran N.A."/>
        </authorList>
    </citation>
    <scope>NUCLEOTIDE SEQUENCE [LARGE SCALE GENOMIC DNA]</scope>
    <source>
        <strain evidence="6 7">Msa</strain>
    </source>
</reference>
<feature type="binding site" evidence="5">
    <location>
        <position position="41"/>
    </location>
    <ligand>
        <name>isopentenyl diphosphate</name>
        <dbReference type="ChEBI" id="CHEBI:128769"/>
    </ligand>
</feature>
<dbReference type="Proteomes" id="UP000298745">
    <property type="component" value="Chromosome"/>
</dbReference>
<dbReference type="InterPro" id="IPR003451">
    <property type="entry name" value="LytB/IspH"/>
</dbReference>
<feature type="binding site" evidence="5">
    <location>
        <position position="269"/>
    </location>
    <ligand>
        <name>(2E)-4-hydroxy-3-methylbut-2-enyl diphosphate</name>
        <dbReference type="ChEBI" id="CHEBI:128753"/>
    </ligand>
</feature>
<evidence type="ECO:0000256" key="1">
    <source>
        <dbReference type="ARBA" id="ARBA00022485"/>
    </source>
</evidence>
<feature type="binding site" evidence="5">
    <location>
        <position position="269"/>
    </location>
    <ligand>
        <name>dimethylallyl diphosphate</name>
        <dbReference type="ChEBI" id="CHEBI:57623"/>
    </ligand>
</feature>
<feature type="binding site" evidence="5">
    <location>
        <position position="197"/>
    </location>
    <ligand>
        <name>[4Fe-4S] cluster</name>
        <dbReference type="ChEBI" id="CHEBI:49883"/>
    </ligand>
</feature>
<keyword evidence="5 6" id="KW-0560">Oxidoreductase</keyword>
<dbReference type="CDD" id="cd13944">
    <property type="entry name" value="lytB_ispH"/>
    <property type="match status" value="1"/>
</dbReference>
<keyword evidence="2 5" id="KW-0479">Metal-binding</keyword>
<comment type="function">
    <text evidence="5">Catalyzes the conversion of 1-hydroxy-2-methyl-2-(E)-butenyl 4-diphosphate (HMBPP) into a mixture of isopentenyl diphosphate (IPP) and dimethylallyl diphosphate (DMAPP). Acts in the terminal step of the DOXP/MEP pathway for isoprenoid precursor biosynthesis.</text>
</comment>
<dbReference type="GO" id="GO:0019288">
    <property type="term" value="P:isopentenyl diphosphate biosynthetic process, methylerythritol 4-phosphate pathway"/>
    <property type="evidence" value="ECO:0007669"/>
    <property type="project" value="UniProtKB-UniRule"/>
</dbReference>
<keyword evidence="1 5" id="KW-0004">4Fe-4S</keyword>
<dbReference type="OrthoDB" id="9804068at2"/>